<dbReference type="Proteomes" id="UP000249082">
    <property type="component" value="Unassembled WGS sequence"/>
</dbReference>
<feature type="domain" description="PNPLA" evidence="5">
    <location>
        <begin position="13"/>
        <end position="212"/>
    </location>
</feature>
<feature type="active site" description="Nucleophile" evidence="4">
    <location>
        <position position="47"/>
    </location>
</feature>
<sequence>MASSDKPLHILDIALQGGGAHGAFTWGVLDGLLQEPRLAVGAVSGASAGAMNAAVLVSGLVSGGREGARERLRSFWKELNKSGREAGPLIPMIEAFPETTRAMSSWWTTMFGDLGIAHGSPEMGREMQDILRKVIEEHVDFAAIASDKAPPLFISATNAQSGTARIFRKDDLTTEALLASACLPLYFPPVTIDGKDYWDGGYSANPPLVPLVLESANDDLLLITVNPQARDQTPRNAAGIVDRITEIGFNQSMRKEMQGLFLLQSSIGRTRAKEGLIAQVERMRFHEIHDEETLAAMPAQSKMLPVRQLLLTLRDAGEAAARRWCEASIESLGKESTVDLASRFGPG</sequence>
<evidence type="ECO:0000256" key="1">
    <source>
        <dbReference type="ARBA" id="ARBA00022801"/>
    </source>
</evidence>
<evidence type="ECO:0000313" key="6">
    <source>
        <dbReference type="EMBL" id="PZQ55524.1"/>
    </source>
</evidence>
<dbReference type="InterPro" id="IPR050301">
    <property type="entry name" value="NTE"/>
</dbReference>
<proteinExistence type="predicted"/>
<evidence type="ECO:0000313" key="7">
    <source>
        <dbReference type="Proteomes" id="UP000249082"/>
    </source>
</evidence>
<feature type="active site" description="Proton acceptor" evidence="4">
    <location>
        <position position="199"/>
    </location>
</feature>
<organism evidence="6 7">
    <name type="scientific">Novosphingobium pentaromativorans</name>
    <dbReference type="NCBI Taxonomy" id="205844"/>
    <lineage>
        <taxon>Bacteria</taxon>
        <taxon>Pseudomonadati</taxon>
        <taxon>Pseudomonadota</taxon>
        <taxon>Alphaproteobacteria</taxon>
        <taxon>Sphingomonadales</taxon>
        <taxon>Sphingomonadaceae</taxon>
        <taxon>Novosphingobium</taxon>
    </lineage>
</organism>
<dbReference type="GO" id="GO:0016787">
    <property type="term" value="F:hydrolase activity"/>
    <property type="evidence" value="ECO:0007669"/>
    <property type="project" value="UniProtKB-UniRule"/>
</dbReference>
<reference evidence="6 7" key="1">
    <citation type="submission" date="2017-08" db="EMBL/GenBank/DDBJ databases">
        <title>Infants hospitalized years apart are colonized by the same room-sourced microbial strains.</title>
        <authorList>
            <person name="Brooks B."/>
            <person name="Olm M.R."/>
            <person name="Firek B.A."/>
            <person name="Baker R."/>
            <person name="Thomas B.C."/>
            <person name="Morowitz M.J."/>
            <person name="Banfield J.F."/>
        </authorList>
    </citation>
    <scope>NUCLEOTIDE SEQUENCE [LARGE SCALE GENOMIC DNA]</scope>
    <source>
        <strain evidence="6">S2_005_002_R2_33</strain>
    </source>
</reference>
<dbReference type="GO" id="GO:0016042">
    <property type="term" value="P:lipid catabolic process"/>
    <property type="evidence" value="ECO:0007669"/>
    <property type="project" value="UniProtKB-UniRule"/>
</dbReference>
<evidence type="ECO:0000256" key="3">
    <source>
        <dbReference type="ARBA" id="ARBA00023098"/>
    </source>
</evidence>
<dbReference type="InterPro" id="IPR002641">
    <property type="entry name" value="PNPLA_dom"/>
</dbReference>
<dbReference type="PROSITE" id="PS51635">
    <property type="entry name" value="PNPLA"/>
    <property type="match status" value="1"/>
</dbReference>
<dbReference type="EMBL" id="QFPX01000006">
    <property type="protein sequence ID" value="PZQ55524.1"/>
    <property type="molecule type" value="Genomic_DNA"/>
</dbReference>
<name>A0A2W5NRE0_9SPHN</name>
<comment type="caution">
    <text evidence="6">The sequence shown here is derived from an EMBL/GenBank/DDBJ whole genome shotgun (WGS) entry which is preliminary data.</text>
</comment>
<gene>
    <name evidence="6" type="ORF">DI555_09460</name>
</gene>
<dbReference type="PANTHER" id="PTHR14226:SF78">
    <property type="entry name" value="SLR0060 PROTEIN"/>
    <property type="match status" value="1"/>
</dbReference>
<dbReference type="InterPro" id="IPR016035">
    <property type="entry name" value="Acyl_Trfase/lysoPLipase"/>
</dbReference>
<feature type="short sequence motif" description="DGA/G" evidence="4">
    <location>
        <begin position="199"/>
        <end position="201"/>
    </location>
</feature>
<keyword evidence="3 4" id="KW-0443">Lipid metabolism</keyword>
<protein>
    <submittedName>
        <fullName evidence="6">Patatin</fullName>
    </submittedName>
</protein>
<feature type="short sequence motif" description="GXSXG" evidence="4">
    <location>
        <begin position="45"/>
        <end position="49"/>
    </location>
</feature>
<accession>A0A2W5NRE0</accession>
<evidence type="ECO:0000259" key="5">
    <source>
        <dbReference type="PROSITE" id="PS51635"/>
    </source>
</evidence>
<dbReference type="PANTHER" id="PTHR14226">
    <property type="entry name" value="NEUROPATHY TARGET ESTERASE/SWISS CHEESE D.MELANOGASTER"/>
    <property type="match status" value="1"/>
</dbReference>
<evidence type="ECO:0000256" key="2">
    <source>
        <dbReference type="ARBA" id="ARBA00022963"/>
    </source>
</evidence>
<keyword evidence="1 4" id="KW-0378">Hydrolase</keyword>
<dbReference type="Pfam" id="PF01734">
    <property type="entry name" value="Patatin"/>
    <property type="match status" value="1"/>
</dbReference>
<evidence type="ECO:0000256" key="4">
    <source>
        <dbReference type="PROSITE-ProRule" id="PRU01161"/>
    </source>
</evidence>
<dbReference type="Gene3D" id="3.40.1090.10">
    <property type="entry name" value="Cytosolic phospholipase A2 catalytic domain"/>
    <property type="match status" value="2"/>
</dbReference>
<dbReference type="AlphaFoldDB" id="A0A2W5NRE0"/>
<feature type="short sequence motif" description="GXGXXG" evidence="4">
    <location>
        <begin position="17"/>
        <end position="22"/>
    </location>
</feature>
<keyword evidence="2 4" id="KW-0442">Lipid degradation</keyword>
<dbReference type="SUPFAM" id="SSF52151">
    <property type="entry name" value="FabD/lysophospholipase-like"/>
    <property type="match status" value="1"/>
</dbReference>